<comment type="subcellular location">
    <subcellularLocation>
        <location evidence="1 10">Endoplasmic reticulum membrane</location>
        <topology evidence="1 10">Multi-pass membrane protein</topology>
    </subcellularLocation>
    <subcellularLocation>
        <location evidence="10">Golgi apparatus membrane</location>
        <topology evidence="10">Multi-pass membrane protein</topology>
    </subcellularLocation>
</comment>
<evidence type="ECO:0000256" key="2">
    <source>
        <dbReference type="ARBA" id="ARBA00009187"/>
    </source>
</evidence>
<evidence type="ECO:0000256" key="3">
    <source>
        <dbReference type="ARBA" id="ARBA00022448"/>
    </source>
</evidence>
<proteinExistence type="inferred from homology"/>
<keyword evidence="6 10" id="KW-1133">Transmembrane helix</keyword>
<evidence type="ECO:0000256" key="6">
    <source>
        <dbReference type="ARBA" id="ARBA00022989"/>
    </source>
</evidence>
<keyword evidence="5 10" id="KW-0256">Endoplasmic reticulum</keyword>
<reference evidence="11 12" key="1">
    <citation type="journal article" date="2011" name="Genome Res.">
        <title>Phylogeny-wide analysis of social amoeba genomes highlights ancient origins for complex intercellular communication.</title>
        <authorList>
            <person name="Heidel A.J."/>
            <person name="Lawal H.M."/>
            <person name="Felder M."/>
            <person name="Schilde C."/>
            <person name="Helps N.R."/>
            <person name="Tunggal B."/>
            <person name="Rivero F."/>
            <person name="John U."/>
            <person name="Schleicher M."/>
            <person name="Eichinger L."/>
            <person name="Platzer M."/>
            <person name="Noegel A.A."/>
            <person name="Schaap P."/>
            <person name="Gloeckner G."/>
        </authorList>
    </citation>
    <scope>NUCLEOTIDE SEQUENCE [LARGE SCALE GENOMIC DNA]</scope>
    <source>
        <strain evidence="12">ATCC 26659 / Pp 5 / PN500</strain>
    </source>
</reference>
<comment type="function">
    <text evidence="10">Mediator of sterol homeostasis involved in sterol uptake, trafficking and distribution into membranes.</text>
</comment>
<keyword evidence="7 10" id="KW-0445">Lipid transport</keyword>
<dbReference type="GO" id="GO:0097036">
    <property type="term" value="P:regulation of plasma membrane sterol distribution"/>
    <property type="evidence" value="ECO:0007669"/>
    <property type="project" value="UniProtKB-UniRule"/>
</dbReference>
<feature type="transmembrane region" description="Helical" evidence="10">
    <location>
        <begin position="73"/>
        <end position="93"/>
    </location>
</feature>
<evidence type="ECO:0000256" key="5">
    <source>
        <dbReference type="ARBA" id="ARBA00022824"/>
    </source>
</evidence>
<dbReference type="Pfam" id="PF04161">
    <property type="entry name" value="Arv1"/>
    <property type="match status" value="2"/>
</dbReference>
<evidence type="ECO:0000256" key="10">
    <source>
        <dbReference type="RuleBase" id="RU368065"/>
    </source>
</evidence>
<feature type="transmembrane region" description="Helical" evidence="10">
    <location>
        <begin position="105"/>
        <end position="125"/>
    </location>
</feature>
<evidence type="ECO:0000256" key="8">
    <source>
        <dbReference type="ARBA" id="ARBA00023098"/>
    </source>
</evidence>
<dbReference type="AlphaFoldDB" id="D3AXK4"/>
<dbReference type="EMBL" id="ADBJ01000003">
    <property type="protein sequence ID" value="EFA86273.1"/>
    <property type="molecule type" value="Genomic_DNA"/>
</dbReference>
<evidence type="ECO:0000313" key="11">
    <source>
        <dbReference type="EMBL" id="EFA86273.1"/>
    </source>
</evidence>
<comment type="caution">
    <text evidence="10">Lacks conserved residue(s) required for the propagation of feature annotation.</text>
</comment>
<comment type="similarity">
    <text evidence="2 10">Belongs to the ARV1 family.</text>
</comment>
<keyword evidence="12" id="KW-1185">Reference proteome</keyword>
<keyword evidence="10" id="KW-0333">Golgi apparatus</keyword>
<dbReference type="GO" id="GO:0016125">
    <property type="term" value="P:sterol metabolic process"/>
    <property type="evidence" value="ECO:0007669"/>
    <property type="project" value="UniProtKB-UniRule"/>
</dbReference>
<dbReference type="InParanoid" id="D3AXK4"/>
<dbReference type="InterPro" id="IPR007290">
    <property type="entry name" value="Arv1"/>
</dbReference>
<comment type="caution">
    <text evidence="11">The sequence shown here is derived from an EMBL/GenBank/DDBJ whole genome shotgun (WGS) entry which is preliminary data.</text>
</comment>
<evidence type="ECO:0000313" key="12">
    <source>
        <dbReference type="Proteomes" id="UP000001396"/>
    </source>
</evidence>
<gene>
    <name evidence="11" type="ORF">PPL_00835</name>
</gene>
<keyword evidence="10" id="KW-0746">Sphingolipid metabolism</keyword>
<dbReference type="GO" id="GO:0006665">
    <property type="term" value="P:sphingolipid metabolic process"/>
    <property type="evidence" value="ECO:0007669"/>
    <property type="project" value="UniProtKB-UniRule"/>
</dbReference>
<dbReference type="FunCoup" id="D3AXK4">
    <property type="interactions" value="317"/>
</dbReference>
<evidence type="ECO:0000256" key="4">
    <source>
        <dbReference type="ARBA" id="ARBA00022692"/>
    </source>
</evidence>
<keyword evidence="3 10" id="KW-0813">Transport</keyword>
<dbReference type="GO" id="GO:0032366">
    <property type="term" value="P:intracellular sterol transport"/>
    <property type="evidence" value="ECO:0007669"/>
    <property type="project" value="UniProtKB-UniRule"/>
</dbReference>
<evidence type="ECO:0000256" key="9">
    <source>
        <dbReference type="ARBA" id="ARBA00023136"/>
    </source>
</evidence>
<keyword evidence="8 10" id="KW-0443">Lipid metabolism</keyword>
<dbReference type="RefSeq" id="XP_020438378.1">
    <property type="nucleotide sequence ID" value="XM_020571855.1"/>
</dbReference>
<dbReference type="GO" id="GO:0005789">
    <property type="term" value="C:endoplasmic reticulum membrane"/>
    <property type="evidence" value="ECO:0007669"/>
    <property type="project" value="UniProtKB-SubCell"/>
</dbReference>
<sequence length="130" mass="15136">MICIECGRPVNDVYKEFGKAGSGNIRLTRCSHCNQIADKYVEFDFIIVFLDLFLHKAQAYRHLLFNRQEYRDLVLIVYIFFESFMAIILSSFGKGFLILMMIWDYPFSFSTILSIFVLTSNVVSIKGKFS</sequence>
<dbReference type="Proteomes" id="UP000001396">
    <property type="component" value="Unassembled WGS sequence"/>
</dbReference>
<accession>D3AXK4</accession>
<dbReference type="GO" id="GO:0032541">
    <property type="term" value="C:cortical endoplasmic reticulum"/>
    <property type="evidence" value="ECO:0007669"/>
    <property type="project" value="TreeGrafter"/>
</dbReference>
<comment type="function">
    <text evidence="10">Regulates also the sphingolipid metabolism.</text>
</comment>
<evidence type="ECO:0000256" key="7">
    <source>
        <dbReference type="ARBA" id="ARBA00023055"/>
    </source>
</evidence>
<evidence type="ECO:0000256" key="1">
    <source>
        <dbReference type="ARBA" id="ARBA00004477"/>
    </source>
</evidence>
<dbReference type="PANTHER" id="PTHR14467:SF0">
    <property type="entry name" value="PROTEIN ARV1"/>
    <property type="match status" value="1"/>
</dbReference>
<keyword evidence="4 10" id="KW-0812">Transmembrane</keyword>
<dbReference type="STRING" id="670386.D3AXK4"/>
<name>D3AXK4_HETP5</name>
<dbReference type="PANTHER" id="PTHR14467">
    <property type="entry name" value="ARV1"/>
    <property type="match status" value="1"/>
</dbReference>
<protein>
    <recommendedName>
        <fullName evidence="10">Protein ARV</fullName>
    </recommendedName>
</protein>
<organism evidence="11 12">
    <name type="scientific">Heterostelium pallidum (strain ATCC 26659 / Pp 5 / PN500)</name>
    <name type="common">Cellular slime mold</name>
    <name type="synonym">Polysphondylium pallidum</name>
    <dbReference type="NCBI Taxonomy" id="670386"/>
    <lineage>
        <taxon>Eukaryota</taxon>
        <taxon>Amoebozoa</taxon>
        <taxon>Evosea</taxon>
        <taxon>Eumycetozoa</taxon>
        <taxon>Dictyostelia</taxon>
        <taxon>Acytosteliales</taxon>
        <taxon>Acytosteliaceae</taxon>
        <taxon>Heterostelium</taxon>
    </lineage>
</organism>
<keyword evidence="9 10" id="KW-0472">Membrane</keyword>
<dbReference type="GeneID" id="31356366"/>
<dbReference type="GO" id="GO:0000139">
    <property type="term" value="C:Golgi membrane"/>
    <property type="evidence" value="ECO:0007669"/>
    <property type="project" value="UniProtKB-SubCell"/>
</dbReference>